<dbReference type="InterPro" id="IPR036390">
    <property type="entry name" value="WH_DNA-bd_sf"/>
</dbReference>
<dbReference type="NCBIfam" id="TIGR00738">
    <property type="entry name" value="rrf2_super"/>
    <property type="match status" value="1"/>
</dbReference>
<dbReference type="OrthoDB" id="9795923at2"/>
<sequence length="146" mass="16526">MRLTTYTDYSLRVLIFVGLKGDELTTITEISERYDISRNHLMKVVNQLSQDGYLKTIRGKKGGMLLARSPAEINLGDVVRDMEDNLDIVECFDKKKGCCQIDGYCQLQGILGEAVIAFFDVLSRYTLKDLMSNRQGLQKALSISFM</sequence>
<dbReference type="AlphaFoldDB" id="A0A0H2MB05"/>
<dbReference type="InterPro" id="IPR036388">
    <property type="entry name" value="WH-like_DNA-bd_sf"/>
</dbReference>
<reference evidence="2 3" key="1">
    <citation type="submission" date="2015-03" db="EMBL/GenBank/DDBJ databases">
        <title>Genome Sequence of Kiloniella spongiae MEBiC09566, isolated from a marine sponge.</title>
        <authorList>
            <person name="Shao Z."/>
            <person name="Wang L."/>
            <person name="Li X."/>
        </authorList>
    </citation>
    <scope>NUCLEOTIDE SEQUENCE [LARGE SCALE GENOMIC DNA]</scope>
    <source>
        <strain evidence="2 3">MEBiC09566</strain>
    </source>
</reference>
<dbReference type="PROSITE" id="PS51197">
    <property type="entry name" value="HTH_RRF2_2"/>
    <property type="match status" value="1"/>
</dbReference>
<proteinExistence type="predicted"/>
<accession>A0A0H2MB05</accession>
<dbReference type="Proteomes" id="UP000035444">
    <property type="component" value="Unassembled WGS sequence"/>
</dbReference>
<dbReference type="SUPFAM" id="SSF46785">
    <property type="entry name" value="Winged helix' DNA-binding domain"/>
    <property type="match status" value="1"/>
</dbReference>
<evidence type="ECO:0000313" key="2">
    <source>
        <dbReference type="EMBL" id="KLN59714.1"/>
    </source>
</evidence>
<dbReference type="PANTHER" id="PTHR33221:SF4">
    <property type="entry name" value="HTH-TYPE TRANSCRIPTIONAL REPRESSOR NSRR"/>
    <property type="match status" value="1"/>
</dbReference>
<evidence type="ECO:0000313" key="3">
    <source>
        <dbReference type="Proteomes" id="UP000035444"/>
    </source>
</evidence>
<protein>
    <submittedName>
        <fullName evidence="2">Rrf2 family transcriptional regulator</fullName>
    </submittedName>
</protein>
<gene>
    <name evidence="2" type="ORF">WH96_16245</name>
</gene>
<dbReference type="RefSeq" id="WP_047765271.1">
    <property type="nucleotide sequence ID" value="NZ_LAQL01000011.1"/>
</dbReference>
<dbReference type="Pfam" id="PF02082">
    <property type="entry name" value="Rrf2"/>
    <property type="match status" value="1"/>
</dbReference>
<dbReference type="GO" id="GO:0005829">
    <property type="term" value="C:cytosol"/>
    <property type="evidence" value="ECO:0007669"/>
    <property type="project" value="TreeGrafter"/>
</dbReference>
<organism evidence="2 3">
    <name type="scientific">Kiloniella spongiae</name>
    <dbReference type="NCBI Taxonomy" id="1489064"/>
    <lineage>
        <taxon>Bacteria</taxon>
        <taxon>Pseudomonadati</taxon>
        <taxon>Pseudomonadota</taxon>
        <taxon>Alphaproteobacteria</taxon>
        <taxon>Rhodospirillales</taxon>
        <taxon>Kiloniellaceae</taxon>
        <taxon>Kiloniella</taxon>
    </lineage>
</organism>
<dbReference type="GO" id="GO:0003677">
    <property type="term" value="F:DNA binding"/>
    <property type="evidence" value="ECO:0007669"/>
    <property type="project" value="UniProtKB-KW"/>
</dbReference>
<dbReference type="EMBL" id="LAQL01000011">
    <property type="protein sequence ID" value="KLN59714.1"/>
    <property type="molecule type" value="Genomic_DNA"/>
</dbReference>
<dbReference type="InterPro" id="IPR000944">
    <property type="entry name" value="Tscrpt_reg_Rrf2"/>
</dbReference>
<dbReference type="PANTHER" id="PTHR33221">
    <property type="entry name" value="WINGED HELIX-TURN-HELIX TRANSCRIPTIONAL REGULATOR, RRF2 FAMILY"/>
    <property type="match status" value="1"/>
</dbReference>
<keyword evidence="3" id="KW-1185">Reference proteome</keyword>
<keyword evidence="1" id="KW-0238">DNA-binding</keyword>
<evidence type="ECO:0000256" key="1">
    <source>
        <dbReference type="ARBA" id="ARBA00023125"/>
    </source>
</evidence>
<dbReference type="GO" id="GO:0003700">
    <property type="term" value="F:DNA-binding transcription factor activity"/>
    <property type="evidence" value="ECO:0007669"/>
    <property type="project" value="TreeGrafter"/>
</dbReference>
<name>A0A0H2MB05_9PROT</name>
<comment type="caution">
    <text evidence="2">The sequence shown here is derived from an EMBL/GenBank/DDBJ whole genome shotgun (WGS) entry which is preliminary data.</text>
</comment>
<dbReference type="PATRIC" id="fig|1489064.4.peg.224"/>
<dbReference type="Gene3D" id="1.10.10.10">
    <property type="entry name" value="Winged helix-like DNA-binding domain superfamily/Winged helix DNA-binding domain"/>
    <property type="match status" value="1"/>
</dbReference>
<dbReference type="STRING" id="1489064.WH96_16245"/>